<feature type="region of interest" description="Disordered" evidence="1">
    <location>
        <begin position="35"/>
        <end position="62"/>
    </location>
</feature>
<organism evidence="2">
    <name type="scientific">Actinoplanes campanulatus</name>
    <dbReference type="NCBI Taxonomy" id="113559"/>
    <lineage>
        <taxon>Bacteria</taxon>
        <taxon>Bacillati</taxon>
        <taxon>Actinomycetota</taxon>
        <taxon>Actinomycetes</taxon>
        <taxon>Micromonosporales</taxon>
        <taxon>Micromonosporaceae</taxon>
        <taxon>Actinoplanes</taxon>
    </lineage>
</organism>
<evidence type="ECO:0000313" key="2">
    <source>
        <dbReference type="EMBL" id="GID44621.1"/>
    </source>
</evidence>
<gene>
    <name evidence="2" type="ORF">Aca07nite_18960</name>
</gene>
<proteinExistence type="predicted"/>
<accession>A0ABQ3WF71</accession>
<protein>
    <submittedName>
        <fullName evidence="2">Uncharacterized protein</fullName>
    </submittedName>
</protein>
<sequence length="62" mass="6539">MSSLKAAAGVLTWASRVAVMKVILVGPAVRNSVCELTHGPEASGPRQPEIGSKHTGNRDDRE</sequence>
<reference evidence="2" key="1">
    <citation type="submission" date="2021-01" db="EMBL/GenBank/DDBJ databases">
        <title>Whole genome shotgun sequence of Actinoplanes capillaceus NBRC 16408.</title>
        <authorList>
            <person name="Komaki H."/>
            <person name="Tamura T."/>
        </authorList>
    </citation>
    <scope>NUCLEOTIDE SEQUENCE [LARGE SCALE GENOMIC DNA]</scope>
    <source>
        <strain evidence="2">NBRC 16408</strain>
    </source>
</reference>
<name>A0ABQ3WF71_9ACTN</name>
<dbReference type="EMBL" id="BOMF01000034">
    <property type="protein sequence ID" value="GID44621.1"/>
    <property type="molecule type" value="Genomic_DNA"/>
</dbReference>
<comment type="caution">
    <text evidence="2">The sequence shown here is derived from an EMBL/GenBank/DDBJ whole genome shotgun (WGS) entry which is preliminary data.</text>
</comment>
<evidence type="ECO:0000256" key="1">
    <source>
        <dbReference type="SAM" id="MobiDB-lite"/>
    </source>
</evidence>